<dbReference type="InterPro" id="IPR036390">
    <property type="entry name" value="WH_DNA-bd_sf"/>
</dbReference>
<dbReference type="InterPro" id="IPR007432">
    <property type="entry name" value="DUF480"/>
</dbReference>
<keyword evidence="2" id="KW-0175">Coiled coil</keyword>
<feature type="coiled-coil region" evidence="2">
    <location>
        <begin position="199"/>
        <end position="226"/>
    </location>
</feature>
<comment type="similarity">
    <text evidence="1">Belongs to the UPF0502 family.</text>
</comment>
<dbReference type="InterPro" id="IPR036388">
    <property type="entry name" value="WH-like_DNA-bd_sf"/>
</dbReference>
<dbReference type="PANTHER" id="PTHR38768:SF1">
    <property type="entry name" value="UPF0502 PROTEIN YCEH"/>
    <property type="match status" value="1"/>
</dbReference>
<dbReference type="RefSeq" id="WP_133504576.1">
    <property type="nucleotide sequence ID" value="NZ_SNXC01000014.1"/>
</dbReference>
<evidence type="ECO:0000256" key="1">
    <source>
        <dbReference type="HAMAP-Rule" id="MF_01584"/>
    </source>
</evidence>
<reference evidence="3 4" key="1">
    <citation type="submission" date="2019-03" db="EMBL/GenBank/DDBJ databases">
        <title>Genomic Encyclopedia of Type Strains, Phase III (KMG-III): the genomes of soil and plant-associated and newly described type strains.</title>
        <authorList>
            <person name="Whitman W."/>
        </authorList>
    </citation>
    <scope>NUCLEOTIDE SEQUENCE [LARGE SCALE GENOMIC DNA]</scope>
    <source>
        <strain evidence="3 4">CECT 7378</strain>
    </source>
</reference>
<comment type="caution">
    <text evidence="3">The sequence shown here is derived from an EMBL/GenBank/DDBJ whole genome shotgun (WGS) entry which is preliminary data.</text>
</comment>
<accession>A0A4R6M4N5</accession>
<dbReference type="Gene3D" id="1.10.10.10">
    <property type="entry name" value="Winged helix-like DNA-binding domain superfamily/Winged helix DNA-binding domain"/>
    <property type="match status" value="2"/>
</dbReference>
<evidence type="ECO:0000256" key="2">
    <source>
        <dbReference type="SAM" id="Coils"/>
    </source>
</evidence>
<dbReference type="EMBL" id="SNXC01000014">
    <property type="protein sequence ID" value="TDO96278.1"/>
    <property type="molecule type" value="Genomic_DNA"/>
</dbReference>
<dbReference type="OrthoDB" id="9784785at2"/>
<gene>
    <name evidence="3" type="ORF">DFP79_2851</name>
</gene>
<keyword evidence="4" id="KW-1185">Reference proteome</keyword>
<dbReference type="Pfam" id="PF04337">
    <property type="entry name" value="DUF480"/>
    <property type="match status" value="1"/>
</dbReference>
<organism evidence="3 4">
    <name type="scientific">Marinomonas balearica</name>
    <dbReference type="NCBI Taxonomy" id="491947"/>
    <lineage>
        <taxon>Bacteria</taxon>
        <taxon>Pseudomonadati</taxon>
        <taxon>Pseudomonadota</taxon>
        <taxon>Gammaproteobacteria</taxon>
        <taxon>Oceanospirillales</taxon>
        <taxon>Oceanospirillaceae</taxon>
        <taxon>Marinomonas</taxon>
    </lineage>
</organism>
<name>A0A4R6M4N5_9GAMM</name>
<dbReference type="HAMAP" id="MF_01584">
    <property type="entry name" value="UPF0502"/>
    <property type="match status" value="1"/>
</dbReference>
<sequence>MSYYDLNAMEARIIGCLIEKSITTPEQYPLSLNALVNACNQKSSREPVVNYSEFDVQDTVDALVERALITEVTLGSRVAKYQHRFCNTEFSDLQFSEGETAIVCLQLLRGAQTPGELRSRSGRLHSFSNLPEVEQALANLKEMTGGPFIEMLPREPGKRERRFQSTLCLEREAIDATLVDEDNSNAPTDAAYSSTRPSLNDAIKRIDELEAKLAELTQRLETLEQTDQL</sequence>
<proteinExistence type="inferred from homology"/>
<evidence type="ECO:0000313" key="4">
    <source>
        <dbReference type="Proteomes" id="UP000294656"/>
    </source>
</evidence>
<dbReference type="SUPFAM" id="SSF46785">
    <property type="entry name" value="Winged helix' DNA-binding domain"/>
    <property type="match status" value="2"/>
</dbReference>
<dbReference type="AlphaFoldDB" id="A0A4R6M4N5"/>
<evidence type="ECO:0000313" key="3">
    <source>
        <dbReference type="EMBL" id="TDO96278.1"/>
    </source>
</evidence>
<protein>
    <submittedName>
        <fullName evidence="3">Uncharacterized protein</fullName>
    </submittedName>
</protein>
<dbReference type="Proteomes" id="UP000294656">
    <property type="component" value="Unassembled WGS sequence"/>
</dbReference>
<dbReference type="PANTHER" id="PTHR38768">
    <property type="entry name" value="UPF0502 PROTEIN YCEH"/>
    <property type="match status" value="1"/>
</dbReference>